<feature type="compositionally biased region" description="Low complexity" evidence="1">
    <location>
        <begin position="97"/>
        <end position="116"/>
    </location>
</feature>
<dbReference type="Proteomes" id="UP000037035">
    <property type="component" value="Unassembled WGS sequence"/>
</dbReference>
<feature type="region of interest" description="Disordered" evidence="1">
    <location>
        <begin position="1"/>
        <end position="72"/>
    </location>
</feature>
<reference evidence="2 3" key="1">
    <citation type="submission" date="2015-08" db="EMBL/GenBank/DDBJ databases">
        <title>Next Generation Sequencing and Analysis of the Genome of Puccinia sorghi L Schw, the Causal Agent of Maize Common Rust.</title>
        <authorList>
            <person name="Rochi L."/>
            <person name="Burguener G."/>
            <person name="Darino M."/>
            <person name="Turjanski A."/>
            <person name="Kreff E."/>
            <person name="Dieguez M.J."/>
            <person name="Sacco F."/>
        </authorList>
    </citation>
    <scope>NUCLEOTIDE SEQUENCE [LARGE SCALE GENOMIC DNA]</scope>
    <source>
        <strain evidence="2 3">RO10H11247</strain>
    </source>
</reference>
<dbReference type="AlphaFoldDB" id="A0A0L6VLD7"/>
<evidence type="ECO:0000313" key="2">
    <source>
        <dbReference type="EMBL" id="KNZ60920.1"/>
    </source>
</evidence>
<accession>A0A0L6VLD7</accession>
<dbReference type="VEuPathDB" id="FungiDB:VP01_1481g1"/>
<evidence type="ECO:0000256" key="1">
    <source>
        <dbReference type="SAM" id="MobiDB-lite"/>
    </source>
</evidence>
<comment type="caution">
    <text evidence="2">The sequence shown here is derived from an EMBL/GenBank/DDBJ whole genome shotgun (WGS) entry which is preliminary data.</text>
</comment>
<feature type="compositionally biased region" description="Low complexity" evidence="1">
    <location>
        <begin position="37"/>
        <end position="51"/>
    </location>
</feature>
<feature type="compositionally biased region" description="Polar residues" evidence="1">
    <location>
        <begin position="1"/>
        <end position="11"/>
    </location>
</feature>
<dbReference type="STRING" id="27349.A0A0L6VLD7"/>
<feature type="compositionally biased region" description="Polar residues" evidence="1">
    <location>
        <begin position="57"/>
        <end position="66"/>
    </location>
</feature>
<dbReference type="EMBL" id="LAVV01005353">
    <property type="protein sequence ID" value="KNZ60920.1"/>
    <property type="molecule type" value="Genomic_DNA"/>
</dbReference>
<name>A0A0L6VLD7_9BASI</name>
<proteinExistence type="predicted"/>
<gene>
    <name evidence="2" type="ORF">VP01_1481g1</name>
</gene>
<evidence type="ECO:0000313" key="3">
    <source>
        <dbReference type="Proteomes" id="UP000037035"/>
    </source>
</evidence>
<organism evidence="2 3">
    <name type="scientific">Puccinia sorghi</name>
    <dbReference type="NCBI Taxonomy" id="27349"/>
    <lineage>
        <taxon>Eukaryota</taxon>
        <taxon>Fungi</taxon>
        <taxon>Dikarya</taxon>
        <taxon>Basidiomycota</taxon>
        <taxon>Pucciniomycotina</taxon>
        <taxon>Pucciniomycetes</taxon>
        <taxon>Pucciniales</taxon>
        <taxon>Pucciniaceae</taxon>
        <taxon>Puccinia</taxon>
    </lineage>
</organism>
<sequence>MSFGLTNSPLSAANGDVDDHQYNSNQHSSNLHHHHQQLQQQQQQQQQHSYQPDVFQSDMNCSNPNQLPLDPPPPLITYEFQVPINLFSHQSLPSFSPGSASSCRSSSSSSHSLFNSSHHHVSSSIQDNNHPTPLHLSSYLTSTLDLGTSSKFDYSTV</sequence>
<protein>
    <submittedName>
        <fullName evidence="2">Uncharacterized protein</fullName>
    </submittedName>
</protein>
<feature type="region of interest" description="Disordered" evidence="1">
    <location>
        <begin position="97"/>
        <end position="129"/>
    </location>
</feature>
<keyword evidence="3" id="KW-1185">Reference proteome</keyword>